<protein>
    <submittedName>
        <fullName evidence="1">Uncharacterized protein</fullName>
    </submittedName>
</protein>
<reference evidence="1 2" key="1">
    <citation type="submission" date="2024-01" db="EMBL/GenBank/DDBJ databases">
        <title>Genome assemblies of Stephania.</title>
        <authorList>
            <person name="Yang L."/>
        </authorList>
    </citation>
    <scope>NUCLEOTIDE SEQUENCE [LARGE SCALE GENOMIC DNA]</scope>
    <source>
        <strain evidence="1">JXDWG</strain>
        <tissue evidence="1">Leaf</tissue>
    </source>
</reference>
<comment type="caution">
    <text evidence="1">The sequence shown here is derived from an EMBL/GenBank/DDBJ whole genome shotgun (WGS) entry which is preliminary data.</text>
</comment>
<gene>
    <name evidence="1" type="ORF">Scep_006106</name>
</gene>
<dbReference type="Proteomes" id="UP001419268">
    <property type="component" value="Unassembled WGS sequence"/>
</dbReference>
<dbReference type="EMBL" id="JBBNAG010000003">
    <property type="protein sequence ID" value="KAK9147349.1"/>
    <property type="molecule type" value="Genomic_DNA"/>
</dbReference>
<name>A0AAP0K996_9MAGN</name>
<sequence length="57" mass="6681">MCQICKAVSNLPYFCATMEQFLINGSINFHFLRLIRYWILNNRSEMATAVHPIIYLA</sequence>
<evidence type="ECO:0000313" key="2">
    <source>
        <dbReference type="Proteomes" id="UP001419268"/>
    </source>
</evidence>
<dbReference type="AlphaFoldDB" id="A0AAP0K996"/>
<keyword evidence="2" id="KW-1185">Reference proteome</keyword>
<accession>A0AAP0K996</accession>
<organism evidence="1 2">
    <name type="scientific">Stephania cephalantha</name>
    <dbReference type="NCBI Taxonomy" id="152367"/>
    <lineage>
        <taxon>Eukaryota</taxon>
        <taxon>Viridiplantae</taxon>
        <taxon>Streptophyta</taxon>
        <taxon>Embryophyta</taxon>
        <taxon>Tracheophyta</taxon>
        <taxon>Spermatophyta</taxon>
        <taxon>Magnoliopsida</taxon>
        <taxon>Ranunculales</taxon>
        <taxon>Menispermaceae</taxon>
        <taxon>Menispermoideae</taxon>
        <taxon>Cissampelideae</taxon>
        <taxon>Stephania</taxon>
    </lineage>
</organism>
<evidence type="ECO:0000313" key="1">
    <source>
        <dbReference type="EMBL" id="KAK9147349.1"/>
    </source>
</evidence>
<proteinExistence type="predicted"/>